<dbReference type="GO" id="GO:0006412">
    <property type="term" value="P:translation"/>
    <property type="evidence" value="ECO:0007669"/>
    <property type="project" value="InterPro"/>
</dbReference>
<protein>
    <submittedName>
        <fullName evidence="5">Ribosomal protein S7</fullName>
    </submittedName>
</protein>
<dbReference type="EMBL" id="EU123944">
    <property type="protein sequence ID" value="ABX82546.1"/>
    <property type="molecule type" value="Genomic_DNA"/>
</dbReference>
<proteinExistence type="inferred from homology"/>
<evidence type="ECO:0000259" key="4">
    <source>
        <dbReference type="Pfam" id="PF00177"/>
    </source>
</evidence>
<evidence type="ECO:0000256" key="2">
    <source>
        <dbReference type="ARBA" id="ARBA00022980"/>
    </source>
</evidence>
<dbReference type="Gene3D" id="1.10.455.10">
    <property type="entry name" value="Ribosomal protein S7 domain"/>
    <property type="match status" value="1"/>
</dbReference>
<organism evidence="5">
    <name type="scientific">Trebouxia aggregata</name>
    <dbReference type="NCBI Taxonomy" id="160068"/>
    <lineage>
        <taxon>Eukaryota</taxon>
        <taxon>Viridiplantae</taxon>
        <taxon>Chlorophyta</taxon>
        <taxon>core chlorophytes</taxon>
        <taxon>Trebouxiophyceae</taxon>
        <taxon>Trebouxiales</taxon>
        <taxon>Trebouxiaceae</taxon>
        <taxon>Trebouxia</taxon>
    </lineage>
</organism>
<dbReference type="InterPro" id="IPR000235">
    <property type="entry name" value="Ribosomal_uS7"/>
</dbReference>
<dbReference type="PANTHER" id="PTHR11205">
    <property type="entry name" value="RIBOSOMAL PROTEIN S7"/>
    <property type="match status" value="1"/>
</dbReference>
<accession>G8XP63</accession>
<feature type="domain" description="Small ribosomal subunit protein uS7" evidence="4">
    <location>
        <begin position="291"/>
        <end position="383"/>
    </location>
</feature>
<dbReference type="GO" id="GO:1990904">
    <property type="term" value="C:ribonucleoprotein complex"/>
    <property type="evidence" value="ECO:0007669"/>
    <property type="project" value="UniProtKB-KW"/>
</dbReference>
<evidence type="ECO:0000256" key="3">
    <source>
        <dbReference type="ARBA" id="ARBA00023274"/>
    </source>
</evidence>
<comment type="similarity">
    <text evidence="1">Belongs to the universal ribosomal protein uS7 family.</text>
</comment>
<dbReference type="InterPro" id="IPR023798">
    <property type="entry name" value="Ribosomal_uS7_dom"/>
</dbReference>
<name>G8XP63_9CHLO</name>
<sequence length="391" mass="45401">MEQKNTKDNNKKKYRLIKKGIPCTAVISSPVVSLIEDFNTSCPFFCKFKTNQKNFTNQSQLNDGLVSSKRNAQRFYKNSTSLPVKRVENKMEPQQGVSSLLKKNEKVLKSPILKGKEKSSLRVSFREKITAEREEGKAKKQLEELKKKFINLLMRDGEKSKACKLFAHSLKQIESQRVLKNLKVFDFFTTQKKHLLDLDQKQHKQEKEKKNNEKGYEVLKSEILKSKSSSFLKSSIRDTTSIPCPAAQGVLKSSIRDTTSIPCLAAQGIPNKSHRKGHVEQNYYNDFLKKNILYQAVENIKPYLELRRVRKGGTTYQVPAIVSQKRQERLAIKWIIESAEKKKKKNNNSFSNCLVSEILDGFNKIGQPRQRRDEQLKIAEFNRAYTRYRWW</sequence>
<keyword evidence="3" id="KW-0687">Ribonucleoprotein</keyword>
<gene>
    <name evidence="5" type="primary">rps7</name>
</gene>
<reference evidence="5" key="1">
    <citation type="submission" date="2007-08" db="EMBL/GenBank/DDBJ databases">
        <title>Divergence order of chlorophyte green algal lineages as inferred from the chloroplast and mitochondrial genomes.</title>
        <authorList>
            <person name="Pombert J.-F."/>
            <person name="Belanger A.-S."/>
            <person name="Gagnon J."/>
            <person name="Otis C."/>
            <person name="Lemieux C."/>
            <person name="Turmel M."/>
        </authorList>
    </citation>
    <scope>NUCLEOTIDE SEQUENCE</scope>
    <source>
        <strain evidence="5">SAG 219-1d</strain>
    </source>
</reference>
<dbReference type="AlphaFoldDB" id="G8XP63"/>
<evidence type="ECO:0000313" key="5">
    <source>
        <dbReference type="EMBL" id="ABX82546.1"/>
    </source>
</evidence>
<dbReference type="SUPFAM" id="SSF47973">
    <property type="entry name" value="Ribosomal protein S7"/>
    <property type="match status" value="2"/>
</dbReference>
<geneLocation type="mitochondrion" evidence="5"/>
<dbReference type="GO" id="GO:0005840">
    <property type="term" value="C:ribosome"/>
    <property type="evidence" value="ECO:0007669"/>
    <property type="project" value="UniProtKB-KW"/>
</dbReference>
<dbReference type="Pfam" id="PF00177">
    <property type="entry name" value="Ribosomal_S7"/>
    <property type="match status" value="2"/>
</dbReference>
<keyword evidence="5" id="KW-0496">Mitochondrion</keyword>
<keyword evidence="2 5" id="KW-0689">Ribosomal protein</keyword>
<dbReference type="InterPro" id="IPR036823">
    <property type="entry name" value="Ribosomal_uS7_dom_sf"/>
</dbReference>
<evidence type="ECO:0000256" key="1">
    <source>
        <dbReference type="ARBA" id="ARBA00007151"/>
    </source>
</evidence>
<feature type="domain" description="Small ribosomal subunit protein uS7" evidence="4">
    <location>
        <begin position="133"/>
        <end position="186"/>
    </location>
</feature>